<dbReference type="Gene3D" id="1.10.10.10">
    <property type="entry name" value="Winged helix-like DNA-binding domain superfamily/Winged helix DNA-binding domain"/>
    <property type="match status" value="1"/>
</dbReference>
<reference evidence="7" key="1">
    <citation type="submission" date="2021-11" db="EMBL/GenBank/DDBJ databases">
        <title>BS-T2-15 a new species belonging to the Comamonadaceae family isolated from the soil of a French oak forest.</title>
        <authorList>
            <person name="Mieszkin S."/>
            <person name="Alain K."/>
        </authorList>
    </citation>
    <scope>NUCLEOTIDE SEQUENCE</scope>
    <source>
        <strain evidence="7">BS-T2-15</strain>
    </source>
</reference>
<name>A0A9X2C330_9BURK</name>
<dbReference type="Proteomes" id="UP001139353">
    <property type="component" value="Unassembled WGS sequence"/>
</dbReference>
<dbReference type="RefSeq" id="WP_275685572.1">
    <property type="nucleotide sequence ID" value="NZ_JAJLJH010000015.1"/>
</dbReference>
<dbReference type="EMBL" id="JAJLJH010000015">
    <property type="protein sequence ID" value="MCK9689521.1"/>
    <property type="molecule type" value="Genomic_DNA"/>
</dbReference>
<dbReference type="Pfam" id="PF00196">
    <property type="entry name" value="GerE"/>
    <property type="match status" value="1"/>
</dbReference>
<keyword evidence="8" id="KW-1185">Reference proteome</keyword>
<keyword evidence="1" id="KW-0805">Transcription regulation</keyword>
<dbReference type="PROSITE" id="PS50110">
    <property type="entry name" value="RESPONSE_REGULATORY"/>
    <property type="match status" value="1"/>
</dbReference>
<dbReference type="GO" id="GO:0003677">
    <property type="term" value="F:DNA binding"/>
    <property type="evidence" value="ECO:0007669"/>
    <property type="project" value="UniProtKB-KW"/>
</dbReference>
<keyword evidence="4" id="KW-0597">Phosphoprotein</keyword>
<dbReference type="PRINTS" id="PR00038">
    <property type="entry name" value="HTHLUXR"/>
</dbReference>
<keyword evidence="3" id="KW-0804">Transcription</keyword>
<dbReference type="SMART" id="SM00448">
    <property type="entry name" value="REC"/>
    <property type="match status" value="1"/>
</dbReference>
<dbReference type="GO" id="GO:0000160">
    <property type="term" value="P:phosphorelay signal transduction system"/>
    <property type="evidence" value="ECO:0007669"/>
    <property type="project" value="InterPro"/>
</dbReference>
<dbReference type="InterPro" id="IPR016032">
    <property type="entry name" value="Sig_transdc_resp-reg_C-effctor"/>
</dbReference>
<evidence type="ECO:0000256" key="4">
    <source>
        <dbReference type="PROSITE-ProRule" id="PRU00169"/>
    </source>
</evidence>
<dbReference type="AlphaFoldDB" id="A0A9X2C330"/>
<dbReference type="PANTHER" id="PTHR44688">
    <property type="entry name" value="DNA-BINDING TRANSCRIPTIONAL ACTIVATOR DEVR_DOSR"/>
    <property type="match status" value="1"/>
</dbReference>
<protein>
    <submittedName>
        <fullName evidence="7">LuxR C-terminal-related transcriptional regulator</fullName>
    </submittedName>
</protein>
<dbReference type="PROSITE" id="PS00622">
    <property type="entry name" value="HTH_LUXR_1"/>
    <property type="match status" value="1"/>
</dbReference>
<dbReference type="InterPro" id="IPR000792">
    <property type="entry name" value="Tscrpt_reg_LuxR_C"/>
</dbReference>
<evidence type="ECO:0000259" key="5">
    <source>
        <dbReference type="PROSITE" id="PS50043"/>
    </source>
</evidence>
<accession>A0A9X2C330</accession>
<evidence type="ECO:0000313" key="7">
    <source>
        <dbReference type="EMBL" id="MCK9689521.1"/>
    </source>
</evidence>
<dbReference type="SMART" id="SM00421">
    <property type="entry name" value="HTH_LUXR"/>
    <property type="match status" value="1"/>
</dbReference>
<feature type="domain" description="HTH luxR-type" evidence="5">
    <location>
        <begin position="155"/>
        <end position="220"/>
    </location>
</feature>
<evidence type="ECO:0000313" key="8">
    <source>
        <dbReference type="Proteomes" id="UP001139353"/>
    </source>
</evidence>
<dbReference type="PROSITE" id="PS50043">
    <property type="entry name" value="HTH_LUXR_2"/>
    <property type="match status" value="1"/>
</dbReference>
<keyword evidence="2" id="KW-0238">DNA-binding</keyword>
<proteinExistence type="predicted"/>
<dbReference type="SUPFAM" id="SSF46894">
    <property type="entry name" value="C-terminal effector domain of the bipartite response regulators"/>
    <property type="match status" value="1"/>
</dbReference>
<comment type="caution">
    <text evidence="7">The sequence shown here is derived from an EMBL/GenBank/DDBJ whole genome shotgun (WGS) entry which is preliminary data.</text>
</comment>
<evidence type="ECO:0000259" key="6">
    <source>
        <dbReference type="PROSITE" id="PS50110"/>
    </source>
</evidence>
<organism evidence="7 8">
    <name type="scientific">Scleromatobacter humisilvae</name>
    <dbReference type="NCBI Taxonomy" id="2897159"/>
    <lineage>
        <taxon>Bacteria</taxon>
        <taxon>Pseudomonadati</taxon>
        <taxon>Pseudomonadota</taxon>
        <taxon>Betaproteobacteria</taxon>
        <taxon>Burkholderiales</taxon>
        <taxon>Sphaerotilaceae</taxon>
        <taxon>Scleromatobacter</taxon>
    </lineage>
</organism>
<sequence>MSTSHTLFIVDDNAEFRESCAWWLTGLGYDVRALDGAPPALQALRAWHAERIAVPETDGRQACLLLDFRMPQMSGLDLHDALTAEGIVLPVIYMTGHGDVPLAVQAMQRGAVTFLEKPFEEAALEAALALAFARGAEVQRRAVVQSDDEEKVQAFRRRMGALSPREREVLAGVMAGKINKSIARDLGLSVKTVDLHRANLMDKMQATSLVHLVRMVTSGCVH</sequence>
<dbReference type="InterPro" id="IPR011006">
    <property type="entry name" value="CheY-like_superfamily"/>
</dbReference>
<feature type="domain" description="Response regulatory" evidence="6">
    <location>
        <begin position="6"/>
        <end position="132"/>
    </location>
</feature>
<evidence type="ECO:0000256" key="3">
    <source>
        <dbReference type="ARBA" id="ARBA00023163"/>
    </source>
</evidence>
<gene>
    <name evidence="7" type="ORF">LPC04_27700</name>
</gene>
<dbReference type="CDD" id="cd06170">
    <property type="entry name" value="LuxR_C_like"/>
    <property type="match status" value="1"/>
</dbReference>
<feature type="modified residue" description="4-aspartylphosphate" evidence="4">
    <location>
        <position position="67"/>
    </location>
</feature>
<dbReference type="InterPro" id="IPR001789">
    <property type="entry name" value="Sig_transdc_resp-reg_receiver"/>
</dbReference>
<dbReference type="Gene3D" id="3.40.50.2300">
    <property type="match status" value="1"/>
</dbReference>
<dbReference type="GO" id="GO:0006355">
    <property type="term" value="P:regulation of DNA-templated transcription"/>
    <property type="evidence" value="ECO:0007669"/>
    <property type="project" value="InterPro"/>
</dbReference>
<evidence type="ECO:0000256" key="2">
    <source>
        <dbReference type="ARBA" id="ARBA00023125"/>
    </source>
</evidence>
<dbReference type="InterPro" id="IPR036388">
    <property type="entry name" value="WH-like_DNA-bd_sf"/>
</dbReference>
<evidence type="ECO:0000256" key="1">
    <source>
        <dbReference type="ARBA" id="ARBA00023015"/>
    </source>
</evidence>
<dbReference type="PANTHER" id="PTHR44688:SF16">
    <property type="entry name" value="DNA-BINDING TRANSCRIPTIONAL ACTIVATOR DEVR_DOSR"/>
    <property type="match status" value="1"/>
</dbReference>
<dbReference type="SUPFAM" id="SSF52172">
    <property type="entry name" value="CheY-like"/>
    <property type="match status" value="1"/>
</dbReference>
<dbReference type="Pfam" id="PF00072">
    <property type="entry name" value="Response_reg"/>
    <property type="match status" value="1"/>
</dbReference>